<dbReference type="Proteomes" id="UP000824175">
    <property type="component" value="Unassembled WGS sequence"/>
</dbReference>
<feature type="chain" id="PRO_5039203583" evidence="1">
    <location>
        <begin position="21"/>
        <end position="282"/>
    </location>
</feature>
<reference evidence="2" key="1">
    <citation type="submission" date="2020-10" db="EMBL/GenBank/DDBJ databases">
        <authorList>
            <person name="Gilroy R."/>
        </authorList>
    </citation>
    <scope>NUCLEOTIDE SEQUENCE</scope>
    <source>
        <strain evidence="2">CHK195-11698</strain>
    </source>
</reference>
<feature type="signal peptide" evidence="1">
    <location>
        <begin position="1"/>
        <end position="20"/>
    </location>
</feature>
<organism evidence="2 3">
    <name type="scientific">Candidatus Fimiplasma intestinipullorum</name>
    <dbReference type="NCBI Taxonomy" id="2840825"/>
    <lineage>
        <taxon>Bacteria</taxon>
        <taxon>Bacillati</taxon>
        <taxon>Bacillota</taxon>
        <taxon>Clostridia</taxon>
        <taxon>Eubacteriales</taxon>
        <taxon>Candidatus Fimiplasma</taxon>
    </lineage>
</organism>
<reference evidence="2" key="2">
    <citation type="journal article" date="2021" name="PeerJ">
        <title>Extensive microbial diversity within the chicken gut microbiome revealed by metagenomics and culture.</title>
        <authorList>
            <person name="Gilroy R."/>
            <person name="Ravi A."/>
            <person name="Getino M."/>
            <person name="Pursley I."/>
            <person name="Horton D.L."/>
            <person name="Alikhan N.F."/>
            <person name="Baker D."/>
            <person name="Gharbi K."/>
            <person name="Hall N."/>
            <person name="Watson M."/>
            <person name="Adriaenssens E.M."/>
            <person name="Foster-Nyarko E."/>
            <person name="Jarju S."/>
            <person name="Secka A."/>
            <person name="Antonio M."/>
            <person name="Oren A."/>
            <person name="Chaudhuri R.R."/>
            <person name="La Ragione R."/>
            <person name="Hildebrand F."/>
            <person name="Pallen M.J."/>
        </authorList>
    </citation>
    <scope>NUCLEOTIDE SEQUENCE</scope>
    <source>
        <strain evidence="2">CHK195-11698</strain>
    </source>
</reference>
<dbReference type="AlphaFoldDB" id="A0A9D1HMP5"/>
<keyword evidence="1" id="KW-0732">Signal</keyword>
<dbReference type="PROSITE" id="PS51257">
    <property type="entry name" value="PROKAR_LIPOPROTEIN"/>
    <property type="match status" value="1"/>
</dbReference>
<dbReference type="EMBL" id="DVMJ01000050">
    <property type="protein sequence ID" value="HIU13505.1"/>
    <property type="molecule type" value="Genomic_DNA"/>
</dbReference>
<name>A0A9D1HMP5_9FIRM</name>
<proteinExistence type="predicted"/>
<evidence type="ECO:0000313" key="3">
    <source>
        <dbReference type="Proteomes" id="UP000824175"/>
    </source>
</evidence>
<protein>
    <submittedName>
        <fullName evidence="2">Carbohydrate-binding domain-containing protein</fullName>
    </submittedName>
</protein>
<sequence length="282" mass="31005">MKKRLFCILSVLLVSACSYQQETDISVSANSIPYLFLNEDLYTEYDMRTIIPIYLNNQDVFIDEPGTYLISGILEDGQITISAPADTTIRLVLNNVTLASSTKPAIEVVDQSKVQISTSSDSLNTITSNNEAISSHGTLVLNGQGTLVITSQYDGIHADQEIIITGGNYQIDSQENAISALETIAVLTGSFDIHASQDALHCGSEESPGYIYLQDGSYDIHSQQDGLHCEGAIMIESAQMNIDAQDQSIYSQSNLELTRAQSFFSFLLNVKRRAGVFLHFYF</sequence>
<dbReference type="InterPro" id="IPR025584">
    <property type="entry name" value="Cthe_2159"/>
</dbReference>
<dbReference type="Pfam" id="PF14262">
    <property type="entry name" value="Cthe_2159"/>
    <property type="match status" value="1"/>
</dbReference>
<evidence type="ECO:0000256" key="1">
    <source>
        <dbReference type="SAM" id="SignalP"/>
    </source>
</evidence>
<gene>
    <name evidence="2" type="ORF">IAD15_05490</name>
</gene>
<comment type="caution">
    <text evidence="2">The sequence shown here is derived from an EMBL/GenBank/DDBJ whole genome shotgun (WGS) entry which is preliminary data.</text>
</comment>
<evidence type="ECO:0000313" key="2">
    <source>
        <dbReference type="EMBL" id="HIU13505.1"/>
    </source>
</evidence>
<accession>A0A9D1HMP5</accession>